<evidence type="ECO:0000313" key="1">
    <source>
        <dbReference type="EMBL" id="MPN30154.1"/>
    </source>
</evidence>
<accession>A0A645H1E9</accession>
<dbReference type="AlphaFoldDB" id="A0A645H1E9"/>
<name>A0A645H1E9_9ZZZZ</name>
<protein>
    <submittedName>
        <fullName evidence="1">Uncharacterized protein</fullName>
    </submittedName>
</protein>
<sequence>MAQANQVISCNAAKGFPFPDIRSHKIAPEFQELVPHVESKYVVNIFKSLDVAIPKSIFSIWIFPAQHFKFPFESHIALIARKGVNQLDAQFLFAQNGLLNGRR</sequence>
<proteinExistence type="predicted"/>
<reference evidence="1" key="1">
    <citation type="submission" date="2019-08" db="EMBL/GenBank/DDBJ databases">
        <authorList>
            <person name="Kucharzyk K."/>
            <person name="Murdoch R.W."/>
            <person name="Higgins S."/>
            <person name="Loffler F."/>
        </authorList>
    </citation>
    <scope>NUCLEOTIDE SEQUENCE</scope>
</reference>
<dbReference type="EMBL" id="VSSQ01081164">
    <property type="protein sequence ID" value="MPN30154.1"/>
    <property type="molecule type" value="Genomic_DNA"/>
</dbReference>
<gene>
    <name evidence="1" type="ORF">SDC9_177612</name>
</gene>
<comment type="caution">
    <text evidence="1">The sequence shown here is derived from an EMBL/GenBank/DDBJ whole genome shotgun (WGS) entry which is preliminary data.</text>
</comment>
<organism evidence="1">
    <name type="scientific">bioreactor metagenome</name>
    <dbReference type="NCBI Taxonomy" id="1076179"/>
    <lineage>
        <taxon>unclassified sequences</taxon>
        <taxon>metagenomes</taxon>
        <taxon>ecological metagenomes</taxon>
    </lineage>
</organism>